<dbReference type="PROSITE" id="PS50943">
    <property type="entry name" value="HTH_CROC1"/>
    <property type="match status" value="1"/>
</dbReference>
<dbReference type="Pfam" id="PF01381">
    <property type="entry name" value="HTH_3"/>
    <property type="match status" value="1"/>
</dbReference>
<keyword evidence="3" id="KW-1185">Reference proteome</keyword>
<dbReference type="SMART" id="SM00530">
    <property type="entry name" value="HTH_XRE"/>
    <property type="match status" value="1"/>
</dbReference>
<gene>
    <name evidence="2" type="ORF">GZA08_11050</name>
</gene>
<reference evidence="2 3" key="1">
    <citation type="submission" date="2020-02" db="EMBL/GenBank/DDBJ databases">
        <title>Pseudoroseicyclus tamarix, sp. nov., isolated from offshore sediment of a Tamarix chinensis forest.</title>
        <authorList>
            <person name="Gai Y."/>
        </authorList>
    </citation>
    <scope>NUCLEOTIDE SEQUENCE [LARGE SCALE GENOMIC DNA]</scope>
    <source>
        <strain evidence="2 3">CLL3-39</strain>
    </source>
</reference>
<evidence type="ECO:0000259" key="1">
    <source>
        <dbReference type="PROSITE" id="PS50943"/>
    </source>
</evidence>
<dbReference type="InterPro" id="IPR001387">
    <property type="entry name" value="Cro/C1-type_HTH"/>
</dbReference>
<dbReference type="SUPFAM" id="SSF47413">
    <property type="entry name" value="lambda repressor-like DNA-binding domains"/>
    <property type="match status" value="1"/>
</dbReference>
<dbReference type="AlphaFoldDB" id="A0A6B2K1B3"/>
<accession>A0A6B2K1B3</accession>
<dbReference type="Gene3D" id="1.10.260.40">
    <property type="entry name" value="lambda repressor-like DNA-binding domains"/>
    <property type="match status" value="1"/>
</dbReference>
<dbReference type="InterPro" id="IPR010982">
    <property type="entry name" value="Lambda_DNA-bd_dom_sf"/>
</dbReference>
<dbReference type="Proteomes" id="UP000474757">
    <property type="component" value="Unassembled WGS sequence"/>
</dbReference>
<evidence type="ECO:0000313" key="2">
    <source>
        <dbReference type="EMBL" id="NDV01502.1"/>
    </source>
</evidence>
<comment type="caution">
    <text evidence="2">The sequence shown here is derived from an EMBL/GenBank/DDBJ whole genome shotgun (WGS) entry which is preliminary data.</text>
</comment>
<dbReference type="GO" id="GO:0003677">
    <property type="term" value="F:DNA binding"/>
    <property type="evidence" value="ECO:0007669"/>
    <property type="project" value="InterPro"/>
</dbReference>
<sequence>MTPEDGWYSEDSATLGDRIAGAREAAGLAQKELAARLGVKVGTVERWEDDRAEPRANKLQMLSGMLGVSLSWMLTGVGDGPDGPGETDAQDNAAELAEIRKIRAEMTATLARLGRLEKRLRAG</sequence>
<proteinExistence type="predicted"/>
<name>A0A6B2K1B3_9RHOB</name>
<organism evidence="2 3">
    <name type="scientific">Pseudoroseicyclus tamaricis</name>
    <dbReference type="NCBI Taxonomy" id="2705421"/>
    <lineage>
        <taxon>Bacteria</taxon>
        <taxon>Pseudomonadati</taxon>
        <taxon>Pseudomonadota</taxon>
        <taxon>Alphaproteobacteria</taxon>
        <taxon>Rhodobacterales</taxon>
        <taxon>Paracoccaceae</taxon>
        <taxon>Pseudoroseicyclus</taxon>
    </lineage>
</organism>
<dbReference type="RefSeq" id="WP_163893508.1">
    <property type="nucleotide sequence ID" value="NZ_JAAFYS010000002.1"/>
</dbReference>
<dbReference type="EMBL" id="JAAGAB010000002">
    <property type="protein sequence ID" value="NDV01502.1"/>
    <property type="molecule type" value="Genomic_DNA"/>
</dbReference>
<protein>
    <submittedName>
        <fullName evidence="2">Helix-turn-helix transcriptional regulator</fullName>
    </submittedName>
</protein>
<dbReference type="CDD" id="cd00093">
    <property type="entry name" value="HTH_XRE"/>
    <property type="match status" value="1"/>
</dbReference>
<feature type="domain" description="HTH cro/C1-type" evidence="1">
    <location>
        <begin position="19"/>
        <end position="73"/>
    </location>
</feature>
<evidence type="ECO:0000313" key="3">
    <source>
        <dbReference type="Proteomes" id="UP000474757"/>
    </source>
</evidence>